<keyword evidence="2" id="KW-0812">Transmembrane</keyword>
<keyword evidence="1" id="KW-0175">Coiled coil</keyword>
<evidence type="ECO:0000256" key="1">
    <source>
        <dbReference type="SAM" id="Coils"/>
    </source>
</evidence>
<dbReference type="Proteomes" id="UP001155241">
    <property type="component" value="Unassembled WGS sequence"/>
</dbReference>
<sequence>MANRSIEAGRAFMRLFVDDNELRRGLDKAAKQMRAFGQSIAKVGAGFTALGATIVAPLTAAVKIFQSTGDALDKMSQRTGVSVEALSEIGFAAEQSGKDLAVFEKAFIGQARSIRNLERGLSTSAEAYDALGLSIEDLQGLAPDEQFALIARRLAGIEDPTRKAALAMEVFGRAGSQLVPLLGSLDGLRQQARDLGLTIDTETAQSAAELTDAFNEVRRVVLRTAVAIGAELAEPLIKAARWIRDTAKASIAWAKENGGLIRSVAAVGAGLVAVGVTLATVGAGFIAAGAAVTGFTVVVNALNVSLVFLAANPLVALVAAIGAVVVGLGLWVAATKESTAANRDSIKSVQDLAGELNAARSEFANAGDEVDIFRAKLAAFQGGQQLTGQQLVAQAKIVRELQDAFGDLGIVYDRTTGAIANLDEALTKLAASEKKAAATKAYEDSLDQVNAEALKAANRMRELQQQVEGLESNGFGLQFRSAGVLTAKSQLEEVAKVYEDLVTRRDELKLQFDADIRAIDQASSRTLEITAEQAGAVANQAGQSIAAGIEQAFGVGIPAVSSAIESLGAAAQRSAEAIQREKELREQQRLSSLRLSDELAALKIATTQDGLAERKSLIDLQTQQDRRDLKGEGLLTPEIEAALKQRGELLKQQAEQDFERFNKKPKNDLAAAESRGTFSGRAASLGALNNAGSIDKEQLEELKKLVDEAGRTRRAIQNGKGVPVT</sequence>
<reference evidence="3" key="1">
    <citation type="submission" date="2022-06" db="EMBL/GenBank/DDBJ databases">
        <title>Aeoliella straminimaris, a novel planctomycete from sediments.</title>
        <authorList>
            <person name="Vitorino I.R."/>
            <person name="Lage O.M."/>
        </authorList>
    </citation>
    <scope>NUCLEOTIDE SEQUENCE</scope>
    <source>
        <strain evidence="3">ICT_H6.2</strain>
    </source>
</reference>
<proteinExistence type="predicted"/>
<evidence type="ECO:0000313" key="3">
    <source>
        <dbReference type="EMBL" id="MCO6044696.1"/>
    </source>
</evidence>
<protein>
    <submittedName>
        <fullName evidence="3">Uncharacterized protein</fullName>
    </submittedName>
</protein>
<keyword evidence="2" id="KW-1133">Transmembrane helix</keyword>
<evidence type="ECO:0000256" key="2">
    <source>
        <dbReference type="SAM" id="Phobius"/>
    </source>
</evidence>
<accession>A0A9X2JGG2</accession>
<feature type="transmembrane region" description="Helical" evidence="2">
    <location>
        <begin position="260"/>
        <end position="279"/>
    </location>
</feature>
<gene>
    <name evidence="3" type="ORF">NG895_12330</name>
</gene>
<organism evidence="3 4">
    <name type="scientific">Aeoliella straminimaris</name>
    <dbReference type="NCBI Taxonomy" id="2954799"/>
    <lineage>
        <taxon>Bacteria</taxon>
        <taxon>Pseudomonadati</taxon>
        <taxon>Planctomycetota</taxon>
        <taxon>Planctomycetia</taxon>
        <taxon>Pirellulales</taxon>
        <taxon>Lacipirellulaceae</taxon>
        <taxon>Aeoliella</taxon>
    </lineage>
</organism>
<dbReference type="AlphaFoldDB" id="A0A9X2JGG2"/>
<feature type="transmembrane region" description="Helical" evidence="2">
    <location>
        <begin position="285"/>
        <end position="309"/>
    </location>
</feature>
<comment type="caution">
    <text evidence="3">The sequence shown here is derived from an EMBL/GenBank/DDBJ whole genome shotgun (WGS) entry which is preliminary data.</text>
</comment>
<name>A0A9X2JGG2_9BACT</name>
<feature type="transmembrane region" description="Helical" evidence="2">
    <location>
        <begin position="314"/>
        <end position="334"/>
    </location>
</feature>
<keyword evidence="4" id="KW-1185">Reference proteome</keyword>
<dbReference type="EMBL" id="JAMXLR010000038">
    <property type="protein sequence ID" value="MCO6044696.1"/>
    <property type="molecule type" value="Genomic_DNA"/>
</dbReference>
<evidence type="ECO:0000313" key="4">
    <source>
        <dbReference type="Proteomes" id="UP001155241"/>
    </source>
</evidence>
<dbReference type="RefSeq" id="WP_252852812.1">
    <property type="nucleotide sequence ID" value="NZ_JAMXLR010000038.1"/>
</dbReference>
<feature type="coiled-coil region" evidence="1">
    <location>
        <begin position="446"/>
        <end position="511"/>
    </location>
</feature>
<keyword evidence="2" id="KW-0472">Membrane</keyword>